<reference evidence="8" key="1">
    <citation type="journal article" date="2014" name="Front. Microbiol.">
        <title>High frequency of phylogenetically diverse reductive dehalogenase-homologous genes in deep subseafloor sedimentary metagenomes.</title>
        <authorList>
            <person name="Kawai M."/>
            <person name="Futagami T."/>
            <person name="Toyoda A."/>
            <person name="Takaki Y."/>
            <person name="Nishi S."/>
            <person name="Hori S."/>
            <person name="Arai W."/>
            <person name="Tsubouchi T."/>
            <person name="Morono Y."/>
            <person name="Uchiyama I."/>
            <person name="Ito T."/>
            <person name="Fujiyama A."/>
            <person name="Inagaki F."/>
            <person name="Takami H."/>
        </authorList>
    </citation>
    <scope>NUCLEOTIDE SEQUENCE</scope>
    <source>
        <strain evidence="8">Expedition CK06-06</strain>
    </source>
</reference>
<dbReference type="EMBL" id="BARV01034663">
    <property type="protein sequence ID" value="GAI49312.1"/>
    <property type="molecule type" value="Genomic_DNA"/>
</dbReference>
<proteinExistence type="predicted"/>
<dbReference type="InterPro" id="IPR050445">
    <property type="entry name" value="Bact_polysacc_biosynth/exp"/>
</dbReference>
<comment type="caution">
    <text evidence="8">The sequence shown here is derived from an EMBL/GenBank/DDBJ whole genome shotgun (WGS) entry which is preliminary data.</text>
</comment>
<feature type="non-terminal residue" evidence="8">
    <location>
        <position position="133"/>
    </location>
</feature>
<feature type="transmembrane region" description="Helical" evidence="6">
    <location>
        <begin position="38"/>
        <end position="57"/>
    </location>
</feature>
<evidence type="ECO:0000259" key="7">
    <source>
        <dbReference type="Pfam" id="PF02706"/>
    </source>
</evidence>
<sequence length="133" mass="14887">MENREKESQKETTVREELDEEEINLLDYIRVIFKYRRMILWICGIAIVTTVIISLLLPKIYSATTTIVPPTEILQKGAGLAGVLGGGESSISLMIGEAIDVKNIVNMYVGILESRVVADAIIDRFDLLQIYDV</sequence>
<dbReference type="AlphaFoldDB" id="X1NZ26"/>
<keyword evidence="5 6" id="KW-0472">Membrane</keyword>
<dbReference type="GO" id="GO:0004713">
    <property type="term" value="F:protein tyrosine kinase activity"/>
    <property type="evidence" value="ECO:0007669"/>
    <property type="project" value="TreeGrafter"/>
</dbReference>
<comment type="subcellular location">
    <subcellularLocation>
        <location evidence="1">Cell membrane</location>
        <topology evidence="1">Multi-pass membrane protein</topology>
    </subcellularLocation>
</comment>
<name>X1NZ26_9ZZZZ</name>
<keyword evidence="4 6" id="KW-1133">Transmembrane helix</keyword>
<dbReference type="GO" id="GO:0005886">
    <property type="term" value="C:plasma membrane"/>
    <property type="evidence" value="ECO:0007669"/>
    <property type="project" value="UniProtKB-SubCell"/>
</dbReference>
<evidence type="ECO:0000256" key="5">
    <source>
        <dbReference type="ARBA" id="ARBA00023136"/>
    </source>
</evidence>
<keyword evidence="2" id="KW-1003">Cell membrane</keyword>
<dbReference type="PANTHER" id="PTHR32309">
    <property type="entry name" value="TYROSINE-PROTEIN KINASE"/>
    <property type="match status" value="1"/>
</dbReference>
<organism evidence="8">
    <name type="scientific">marine sediment metagenome</name>
    <dbReference type="NCBI Taxonomy" id="412755"/>
    <lineage>
        <taxon>unclassified sequences</taxon>
        <taxon>metagenomes</taxon>
        <taxon>ecological metagenomes</taxon>
    </lineage>
</organism>
<evidence type="ECO:0000256" key="3">
    <source>
        <dbReference type="ARBA" id="ARBA00022692"/>
    </source>
</evidence>
<feature type="domain" description="Polysaccharide chain length determinant N-terminal" evidence="7">
    <location>
        <begin position="21"/>
        <end position="123"/>
    </location>
</feature>
<keyword evidence="3 6" id="KW-0812">Transmembrane</keyword>
<evidence type="ECO:0000256" key="4">
    <source>
        <dbReference type="ARBA" id="ARBA00022989"/>
    </source>
</evidence>
<gene>
    <name evidence="8" type="ORF">S06H3_54229</name>
</gene>
<accession>X1NZ26</accession>
<evidence type="ECO:0000313" key="8">
    <source>
        <dbReference type="EMBL" id="GAI49312.1"/>
    </source>
</evidence>
<evidence type="ECO:0000256" key="1">
    <source>
        <dbReference type="ARBA" id="ARBA00004651"/>
    </source>
</evidence>
<dbReference type="Pfam" id="PF02706">
    <property type="entry name" value="Wzz"/>
    <property type="match status" value="1"/>
</dbReference>
<evidence type="ECO:0000256" key="2">
    <source>
        <dbReference type="ARBA" id="ARBA00022475"/>
    </source>
</evidence>
<dbReference type="PANTHER" id="PTHR32309:SF13">
    <property type="entry name" value="FERRIC ENTEROBACTIN TRANSPORT PROTEIN FEPE"/>
    <property type="match status" value="1"/>
</dbReference>
<dbReference type="InterPro" id="IPR003856">
    <property type="entry name" value="LPS_length_determ_N"/>
</dbReference>
<protein>
    <recommendedName>
        <fullName evidence="7">Polysaccharide chain length determinant N-terminal domain-containing protein</fullName>
    </recommendedName>
</protein>
<evidence type="ECO:0000256" key="6">
    <source>
        <dbReference type="SAM" id="Phobius"/>
    </source>
</evidence>